<feature type="domain" description="PiggyBac transposable element-derived protein" evidence="2">
    <location>
        <begin position="70"/>
        <end position="135"/>
    </location>
</feature>
<dbReference type="Pfam" id="PF13843">
    <property type="entry name" value="DDE_Tnp_1_7"/>
    <property type="match status" value="1"/>
</dbReference>
<keyword evidence="4" id="KW-1185">Reference proteome</keyword>
<evidence type="ECO:0000256" key="1">
    <source>
        <dbReference type="SAM" id="MobiDB-lite"/>
    </source>
</evidence>
<gene>
    <name evidence="3" type="ORF">EVAR_63170_1</name>
</gene>
<evidence type="ECO:0000313" key="3">
    <source>
        <dbReference type="EMBL" id="GBP81683.1"/>
    </source>
</evidence>
<dbReference type="AlphaFoldDB" id="A0A4C1Z3F3"/>
<evidence type="ECO:0000313" key="4">
    <source>
        <dbReference type="Proteomes" id="UP000299102"/>
    </source>
</evidence>
<feature type="compositionally biased region" description="Acidic residues" evidence="1">
    <location>
        <begin position="17"/>
        <end position="26"/>
    </location>
</feature>
<dbReference type="EMBL" id="BGZK01001524">
    <property type="protein sequence ID" value="GBP81683.1"/>
    <property type="molecule type" value="Genomic_DNA"/>
</dbReference>
<dbReference type="STRING" id="151549.A0A4C1Z3F3"/>
<accession>A0A4C1Z3F3</accession>
<comment type="caution">
    <text evidence="3">The sequence shown here is derived from an EMBL/GenBank/DDBJ whole genome shotgun (WGS) entry which is preliminary data.</text>
</comment>
<sequence length="137" mass="14897">MRRRRPLTSNAIKELLREDEESDSELCDQGSETSDHIVSVDPQPSEGSGSSDLEDDIPLSDVTSYFLGHIESKPDKYGIKLYSLVDASTFYALNIKLYAGKQPEGPYQLSNAAADVAKRLIVPISGTGGNLTTDNCT</sequence>
<dbReference type="OrthoDB" id="10057959at2759"/>
<name>A0A4C1Z3F3_EUMVA</name>
<evidence type="ECO:0000259" key="2">
    <source>
        <dbReference type="Pfam" id="PF13843"/>
    </source>
</evidence>
<organism evidence="3 4">
    <name type="scientific">Eumeta variegata</name>
    <name type="common">Bagworm moth</name>
    <name type="synonym">Eumeta japonica</name>
    <dbReference type="NCBI Taxonomy" id="151549"/>
    <lineage>
        <taxon>Eukaryota</taxon>
        <taxon>Metazoa</taxon>
        <taxon>Ecdysozoa</taxon>
        <taxon>Arthropoda</taxon>
        <taxon>Hexapoda</taxon>
        <taxon>Insecta</taxon>
        <taxon>Pterygota</taxon>
        <taxon>Neoptera</taxon>
        <taxon>Endopterygota</taxon>
        <taxon>Lepidoptera</taxon>
        <taxon>Glossata</taxon>
        <taxon>Ditrysia</taxon>
        <taxon>Tineoidea</taxon>
        <taxon>Psychidae</taxon>
        <taxon>Oiketicinae</taxon>
        <taxon>Eumeta</taxon>
    </lineage>
</organism>
<dbReference type="InterPro" id="IPR029526">
    <property type="entry name" value="PGBD"/>
</dbReference>
<reference evidence="3 4" key="1">
    <citation type="journal article" date="2019" name="Commun. Biol.">
        <title>The bagworm genome reveals a unique fibroin gene that provides high tensile strength.</title>
        <authorList>
            <person name="Kono N."/>
            <person name="Nakamura H."/>
            <person name="Ohtoshi R."/>
            <person name="Tomita M."/>
            <person name="Numata K."/>
            <person name="Arakawa K."/>
        </authorList>
    </citation>
    <scope>NUCLEOTIDE SEQUENCE [LARGE SCALE GENOMIC DNA]</scope>
</reference>
<protein>
    <recommendedName>
        <fullName evidence="2">PiggyBac transposable element-derived protein domain-containing protein</fullName>
    </recommendedName>
</protein>
<dbReference type="Proteomes" id="UP000299102">
    <property type="component" value="Unassembled WGS sequence"/>
</dbReference>
<feature type="region of interest" description="Disordered" evidence="1">
    <location>
        <begin position="1"/>
        <end position="56"/>
    </location>
</feature>
<proteinExistence type="predicted"/>